<dbReference type="GO" id="GO:0005737">
    <property type="term" value="C:cytoplasm"/>
    <property type="evidence" value="ECO:0007669"/>
    <property type="project" value="UniProtKB-SubCell"/>
</dbReference>
<feature type="region of interest" description="Disordered" evidence="8">
    <location>
        <begin position="1"/>
        <end position="55"/>
    </location>
</feature>
<feature type="compositionally biased region" description="Polar residues" evidence="8">
    <location>
        <begin position="792"/>
        <end position="817"/>
    </location>
</feature>
<feature type="region of interest" description="Disordered" evidence="8">
    <location>
        <begin position="80"/>
        <end position="105"/>
    </location>
</feature>
<reference evidence="10" key="1">
    <citation type="submission" date="2016-04" db="EMBL/GenBank/DDBJ databases">
        <title>Comparative genomics of biotechnologically important yeasts.</title>
        <authorList>
            <consortium name="DOE Joint Genome Institute"/>
            <person name="Riley R."/>
            <person name="Haridas S."/>
            <person name="Wolfe K.H."/>
            <person name="Lopes M.R."/>
            <person name="Hittinger C.T."/>
            <person name="Goker M."/>
            <person name="Salamov A."/>
            <person name="Wisecaver J."/>
            <person name="Long T.M."/>
            <person name="Aerts A.L."/>
            <person name="Barry K."/>
            <person name="Choi C."/>
            <person name="Clum A."/>
            <person name="Coughlan A.Y."/>
            <person name="Deshpande S."/>
            <person name="Douglass A.P."/>
            <person name="Hanson S.J."/>
            <person name="Klenk H.-P."/>
            <person name="Labutti K."/>
            <person name="Lapidus A."/>
            <person name="Lindquist E."/>
            <person name="Lipzen A."/>
            <person name="Meier-Kolthoff J.P."/>
            <person name="Ohm R.A."/>
            <person name="Otillar R.P."/>
            <person name="Pangilinan J."/>
            <person name="Peng Y."/>
            <person name="Rokas A."/>
            <person name="Rosa C.A."/>
            <person name="Scheuner C."/>
            <person name="Sibirny A.A."/>
            <person name="Slot J.C."/>
            <person name="Stielow J.B."/>
            <person name="Sun H."/>
            <person name="Kurtzman C.P."/>
            <person name="Blackwell M."/>
            <person name="Grigoriev I.V."/>
            <person name="Jeffries T.W."/>
        </authorList>
    </citation>
    <scope>NUCLEOTIDE SEQUENCE [LARGE SCALE GENOMIC DNA]</scope>
    <source>
        <strain evidence="10">NRRL YB-2248</strain>
    </source>
</reference>
<feature type="compositionally biased region" description="Acidic residues" evidence="8">
    <location>
        <begin position="411"/>
        <end position="464"/>
    </location>
</feature>
<feature type="compositionally biased region" description="Polar residues" evidence="8">
    <location>
        <begin position="651"/>
        <end position="665"/>
    </location>
</feature>
<evidence type="ECO:0000256" key="8">
    <source>
        <dbReference type="SAM" id="MobiDB-lite"/>
    </source>
</evidence>
<feature type="region of interest" description="Disordered" evidence="8">
    <location>
        <begin position="316"/>
        <end position="339"/>
    </location>
</feature>
<feature type="compositionally biased region" description="Polar residues" evidence="8">
    <location>
        <begin position="372"/>
        <end position="387"/>
    </location>
</feature>
<evidence type="ECO:0000256" key="7">
    <source>
        <dbReference type="RuleBase" id="RU049441"/>
    </source>
</evidence>
<gene>
    <name evidence="9" type="ORF">CANARDRAFT_23075</name>
</gene>
<accession>A0A1E4T1B2</accession>
<keyword evidence="4 7" id="KW-0963">Cytoplasm</keyword>
<evidence type="ECO:0000256" key="6">
    <source>
        <dbReference type="ARBA" id="ARBA00023054"/>
    </source>
</evidence>
<evidence type="ECO:0000256" key="5">
    <source>
        <dbReference type="ARBA" id="ARBA00023016"/>
    </source>
</evidence>
<dbReference type="InterPro" id="IPR025279">
    <property type="entry name" value="NST1"/>
</dbReference>
<feature type="compositionally biased region" description="Basic and acidic residues" evidence="8">
    <location>
        <begin position="542"/>
        <end position="587"/>
    </location>
</feature>
<feature type="compositionally biased region" description="Acidic residues" evidence="8">
    <location>
        <begin position="152"/>
        <end position="168"/>
    </location>
</feature>
<keyword evidence="5 7" id="KW-0346">Stress response</keyword>
<evidence type="ECO:0000256" key="1">
    <source>
        <dbReference type="ARBA" id="ARBA00004496"/>
    </source>
</evidence>
<feature type="region of interest" description="Disordered" evidence="8">
    <location>
        <begin position="366"/>
        <end position="469"/>
    </location>
</feature>
<feature type="compositionally biased region" description="Basic and acidic residues" evidence="8">
    <location>
        <begin position="392"/>
        <end position="401"/>
    </location>
</feature>
<comment type="subcellular location">
    <subcellularLocation>
        <location evidence="1 7">Cytoplasm</location>
    </subcellularLocation>
</comment>
<dbReference type="AlphaFoldDB" id="A0A1E4T1B2"/>
<feature type="region of interest" description="Disordered" evidence="8">
    <location>
        <begin position="765"/>
        <end position="842"/>
    </location>
</feature>
<keyword evidence="10" id="KW-1185">Reference proteome</keyword>
<feature type="compositionally biased region" description="Basic residues" evidence="8">
    <location>
        <begin position="26"/>
        <end position="39"/>
    </location>
</feature>
<feature type="compositionally biased region" description="Basic and acidic residues" evidence="8">
    <location>
        <begin position="508"/>
        <end position="522"/>
    </location>
</feature>
<dbReference type="EMBL" id="KV453852">
    <property type="protein sequence ID" value="ODV85547.1"/>
    <property type="molecule type" value="Genomic_DNA"/>
</dbReference>
<dbReference type="Pfam" id="PF13945">
    <property type="entry name" value="NST1"/>
    <property type="match status" value="1"/>
</dbReference>
<keyword evidence="6 7" id="KW-0175">Coiled coil</keyword>
<feature type="compositionally biased region" description="Polar residues" evidence="8">
    <location>
        <begin position="1142"/>
        <end position="1154"/>
    </location>
</feature>
<feature type="compositionally biased region" description="Basic residues" evidence="8">
    <location>
        <begin position="80"/>
        <end position="90"/>
    </location>
</feature>
<feature type="region of interest" description="Disordered" evidence="8">
    <location>
        <begin position="1135"/>
        <end position="1154"/>
    </location>
</feature>
<feature type="compositionally biased region" description="Basic and acidic residues" evidence="8">
    <location>
        <begin position="595"/>
        <end position="650"/>
    </location>
</feature>
<organism evidence="9 10">
    <name type="scientific">[Candida] arabinofermentans NRRL YB-2248</name>
    <dbReference type="NCBI Taxonomy" id="983967"/>
    <lineage>
        <taxon>Eukaryota</taxon>
        <taxon>Fungi</taxon>
        <taxon>Dikarya</taxon>
        <taxon>Ascomycota</taxon>
        <taxon>Saccharomycotina</taxon>
        <taxon>Pichiomycetes</taxon>
        <taxon>Pichiales</taxon>
        <taxon>Pichiaceae</taxon>
        <taxon>Ogataea</taxon>
        <taxon>Ogataea/Candida clade</taxon>
    </lineage>
</organism>
<evidence type="ECO:0000313" key="10">
    <source>
        <dbReference type="Proteomes" id="UP000094801"/>
    </source>
</evidence>
<feature type="region of interest" description="Disordered" evidence="8">
    <location>
        <begin position="508"/>
        <end position="528"/>
    </location>
</feature>
<comment type="function">
    <text evidence="7">May act as a negative regulator of salt tolerance.</text>
</comment>
<protein>
    <recommendedName>
        <fullName evidence="3 7">Stress response protein NST1</fullName>
    </recommendedName>
</protein>
<feature type="region of interest" description="Disordered" evidence="8">
    <location>
        <begin position="542"/>
        <end position="665"/>
    </location>
</feature>
<feature type="compositionally biased region" description="Polar residues" evidence="8">
    <location>
        <begin position="766"/>
        <end position="780"/>
    </location>
</feature>
<feature type="compositionally biased region" description="Low complexity" evidence="8">
    <location>
        <begin position="872"/>
        <end position="886"/>
    </location>
</feature>
<dbReference type="STRING" id="983967.A0A1E4T1B2"/>
<proteinExistence type="inferred from homology"/>
<evidence type="ECO:0000256" key="2">
    <source>
        <dbReference type="ARBA" id="ARBA00007112"/>
    </source>
</evidence>
<feature type="compositionally biased region" description="Low complexity" evidence="8">
    <location>
        <begin position="826"/>
        <end position="842"/>
    </location>
</feature>
<feature type="compositionally biased region" description="Basic residues" evidence="8">
    <location>
        <begin position="172"/>
        <end position="187"/>
    </location>
</feature>
<dbReference type="OrthoDB" id="21629at2759"/>
<sequence length="1201" mass="136559">MSTNSAPGDHSHSEFIGRSSLTVQPKSKKNKKKKTKHSDKKVQVQLNDASAEYPTSRVIKQGANGDVIVTELLEDDHDHHRLHHHHHHHNQEHGHSHEAYDEDDYDEVEDAYERWEQHHQCEHGGDDHSVQITEEEEYDHFCPHHHHHHGDEEEEEEDEDDEDEDEDENNYHHHNHNHNHHSHNHHRLSNEESLHRQQQIIQRQSTNPVFGNYLWNSNTSPEEKERIKQFWVSLDDERKRSIIQISKGEVLKVIREEQKVSCNCKICGNRKVTLEKELEKLYYGYYNVRRLASGATDELQVNKSLIDSLLGISHQQASQHQNNSDDVHSEKQFSLATSPNDVKSVAEDILKNDGKRFIDMVEQLDSERNGRHQNQNSPEFSSNQINSDDLDHENYQNESHHEHGKKHGDFEFEDEEREECDDEDYDDEEDENDEEEYVDDDEAEDTNDDEDGDEGDYDEEEENDTERRLEETYKMLQLITSKILRTKLLAAYKEKVAEDSTKRLIEELEAEERRKKEKEEKEKRKKEKLKEKKRLLQLAKEEEKKRKIDEKLEQERLMRDEQVRKTEEGRKRKEAERKKKEEEAKKKKDEKKKRKEAEQERLRKEKEEKDQRLLEERLKRQEEMKRKEEEKRKLEQEKSERLQREKETKNNEISQGPNETSSFEIQSQSNFAENPLLRQTLSSMPSMQASSLQQSLADDHLNPFLLNYNNTTGSTISNGSHSVIQPPPGYLPSASGMAPSSLNNGGYNYIDIPLAGMDLSLPPVNPTTSSPWGNHSTQLGNGYGGGLRKENAQSNTPSVFASPFLHSQGQLNQPESQAQHHELPTSSQAQQQQQQQQVSQLQIPNAQVQDDIHLLTQYMNSSHLSDETFGLQKQPAQQPVMQSQPQHPQPHLPQNNGFTAPNAGNLVGPSSTLGGFHSSRQSSLLSNSSFFGNNDLTSNVGGLTTDAGVWGSSNGKPSETASNSTGLNESIWGLASTIGTTTPQVTAPISSLWNNTSNATTNGTSNTTLKSNIIGSNHSSISAPGGSSGDQVLGSTSLNFNQLTVQDNEMIQLEAFKVSSKLPSENGLYYSAQLLYHYTRQALPAMFSNLKIEQFINALTFPLVNKVGISYEVVFDDLRNAIYVKVLLNNTQQPRQLHSRPSLPQLNSLPNQTNSTGMGVNAQFNSSLLGGNLGIGLPASSPFGDGLVDKGLLDTWGTGFR</sequence>
<evidence type="ECO:0000313" key="9">
    <source>
        <dbReference type="EMBL" id="ODV85547.1"/>
    </source>
</evidence>
<feature type="region of interest" description="Disordered" evidence="8">
    <location>
        <begin position="142"/>
        <end position="201"/>
    </location>
</feature>
<comment type="similarity">
    <text evidence="2 7">Belongs to the NST1 family.</text>
</comment>
<feature type="region of interest" description="Disordered" evidence="8">
    <location>
        <begin position="867"/>
        <end position="919"/>
    </location>
</feature>
<dbReference type="Proteomes" id="UP000094801">
    <property type="component" value="Unassembled WGS sequence"/>
</dbReference>
<evidence type="ECO:0000256" key="3">
    <source>
        <dbReference type="ARBA" id="ARBA00020733"/>
    </source>
</evidence>
<name>A0A1E4T1B2_9ASCO</name>
<evidence type="ECO:0000256" key="4">
    <source>
        <dbReference type="ARBA" id="ARBA00022490"/>
    </source>
</evidence>